<keyword evidence="6" id="KW-0675">Receptor</keyword>
<reference evidence="10" key="3">
    <citation type="submission" date="2015-06" db="UniProtKB">
        <authorList>
            <consortium name="EnsemblMetazoa"/>
        </authorList>
    </citation>
    <scope>IDENTIFICATION</scope>
</reference>
<dbReference type="HOGENOM" id="CLU_1344386_0_0_1"/>
<evidence type="ECO:0000313" key="10">
    <source>
        <dbReference type="EnsemblMetazoa" id="CapteP213552"/>
    </source>
</evidence>
<dbReference type="GO" id="GO:0005886">
    <property type="term" value="C:plasma membrane"/>
    <property type="evidence" value="ECO:0007669"/>
    <property type="project" value="UniProtKB-SubCell"/>
</dbReference>
<keyword evidence="2" id="KW-1003">Cell membrane</keyword>
<proteinExistence type="predicted"/>
<evidence type="ECO:0000256" key="8">
    <source>
        <dbReference type="SAM" id="Phobius"/>
    </source>
</evidence>
<keyword evidence="11" id="KW-1185">Reference proteome</keyword>
<gene>
    <name evidence="9" type="ORF">CAPTEDRAFT_213552</name>
</gene>
<keyword evidence="7" id="KW-0325">Glycoprotein</keyword>
<evidence type="ECO:0000313" key="9">
    <source>
        <dbReference type="EMBL" id="ELU16733.1"/>
    </source>
</evidence>
<evidence type="ECO:0000256" key="7">
    <source>
        <dbReference type="ARBA" id="ARBA00023180"/>
    </source>
</evidence>
<keyword evidence="4 8" id="KW-1133">Transmembrane helix</keyword>
<protein>
    <recommendedName>
        <fullName evidence="12">Ionotropic glutamate receptor C-terminal domain-containing protein</fullName>
    </recommendedName>
</protein>
<reference evidence="11" key="1">
    <citation type="submission" date="2012-12" db="EMBL/GenBank/DDBJ databases">
        <authorList>
            <person name="Hellsten U."/>
            <person name="Grimwood J."/>
            <person name="Chapman J.A."/>
            <person name="Shapiro H."/>
            <person name="Aerts A."/>
            <person name="Otillar R.P."/>
            <person name="Terry A.Y."/>
            <person name="Boore J.L."/>
            <person name="Simakov O."/>
            <person name="Marletaz F."/>
            <person name="Cho S.-J."/>
            <person name="Edsinger-Gonzales E."/>
            <person name="Havlak P."/>
            <person name="Kuo D.-H."/>
            <person name="Larsson T."/>
            <person name="Lv J."/>
            <person name="Arendt D."/>
            <person name="Savage R."/>
            <person name="Osoegawa K."/>
            <person name="de Jong P."/>
            <person name="Lindberg D.R."/>
            <person name="Seaver E.C."/>
            <person name="Weisblat D.A."/>
            <person name="Putnam N.H."/>
            <person name="Grigoriev I.V."/>
            <person name="Rokhsar D.S."/>
        </authorList>
    </citation>
    <scope>NUCLEOTIDE SEQUENCE</scope>
    <source>
        <strain evidence="11">I ESC-2004</strain>
    </source>
</reference>
<feature type="transmembrane region" description="Helical" evidence="8">
    <location>
        <begin position="170"/>
        <end position="194"/>
    </location>
</feature>
<evidence type="ECO:0000256" key="6">
    <source>
        <dbReference type="ARBA" id="ARBA00023170"/>
    </source>
</evidence>
<dbReference type="OrthoDB" id="5984008at2759"/>
<organism evidence="9">
    <name type="scientific">Capitella teleta</name>
    <name type="common">Polychaete worm</name>
    <dbReference type="NCBI Taxonomy" id="283909"/>
    <lineage>
        <taxon>Eukaryota</taxon>
        <taxon>Metazoa</taxon>
        <taxon>Spiralia</taxon>
        <taxon>Lophotrochozoa</taxon>
        <taxon>Annelida</taxon>
        <taxon>Polychaeta</taxon>
        <taxon>Sedentaria</taxon>
        <taxon>Scolecida</taxon>
        <taxon>Capitellidae</taxon>
        <taxon>Capitella</taxon>
    </lineage>
</organism>
<dbReference type="EMBL" id="KB292969">
    <property type="protein sequence ID" value="ELU16733.1"/>
    <property type="molecule type" value="Genomic_DNA"/>
</dbReference>
<evidence type="ECO:0000256" key="2">
    <source>
        <dbReference type="ARBA" id="ARBA00022475"/>
    </source>
</evidence>
<dbReference type="PANTHER" id="PTHR42643">
    <property type="entry name" value="IONOTROPIC RECEPTOR 20A-RELATED"/>
    <property type="match status" value="1"/>
</dbReference>
<dbReference type="PANTHER" id="PTHR42643:SF24">
    <property type="entry name" value="IONOTROPIC RECEPTOR 60A"/>
    <property type="match status" value="1"/>
</dbReference>
<dbReference type="AlphaFoldDB" id="R7VD38"/>
<evidence type="ECO:0000256" key="5">
    <source>
        <dbReference type="ARBA" id="ARBA00023136"/>
    </source>
</evidence>
<reference evidence="9 11" key="2">
    <citation type="journal article" date="2013" name="Nature">
        <title>Insights into bilaterian evolution from three spiralian genomes.</title>
        <authorList>
            <person name="Simakov O."/>
            <person name="Marletaz F."/>
            <person name="Cho S.J."/>
            <person name="Edsinger-Gonzales E."/>
            <person name="Havlak P."/>
            <person name="Hellsten U."/>
            <person name="Kuo D.H."/>
            <person name="Larsson T."/>
            <person name="Lv J."/>
            <person name="Arendt D."/>
            <person name="Savage R."/>
            <person name="Osoegawa K."/>
            <person name="de Jong P."/>
            <person name="Grimwood J."/>
            <person name="Chapman J.A."/>
            <person name="Shapiro H."/>
            <person name="Aerts A."/>
            <person name="Otillar R.P."/>
            <person name="Terry A.Y."/>
            <person name="Boore J.L."/>
            <person name="Grigoriev I.V."/>
            <person name="Lindberg D.R."/>
            <person name="Seaver E.C."/>
            <person name="Weisblat D.A."/>
            <person name="Putnam N.H."/>
            <person name="Rokhsar D.S."/>
        </authorList>
    </citation>
    <scope>NUCLEOTIDE SEQUENCE</scope>
    <source>
        <strain evidence="9 11">I ESC-2004</strain>
    </source>
</reference>
<keyword evidence="5 8" id="KW-0472">Membrane</keyword>
<sequence length="204" mass="23560">MDQRTRFTDNVATAPYIKKTSAHIFFSRPRAKGAKSEMAKTSEREPYKTIGDRIINSSDKNSMHSVDEYHVNRVRNEKYIYIADYSYLVSTKSCDFAVMKTSVDEYFNFGLSKNSALTKLVDQQMIRVHELGIINNLNSRYQYAKETECPHTSLNRPGSVRMELHSMTGILLLIGVCLAISALVLIIELITHHAQTRHWFFWWS</sequence>
<comment type="subcellular location">
    <subcellularLocation>
        <location evidence="1">Cell membrane</location>
        <topology evidence="1">Multi-pass membrane protein</topology>
    </subcellularLocation>
</comment>
<dbReference type="Gene3D" id="3.40.190.10">
    <property type="entry name" value="Periplasmic binding protein-like II"/>
    <property type="match status" value="2"/>
</dbReference>
<dbReference type="EMBL" id="AMQN01017302">
    <property type="status" value="NOT_ANNOTATED_CDS"/>
    <property type="molecule type" value="Genomic_DNA"/>
</dbReference>
<accession>R7VD38</accession>
<evidence type="ECO:0000256" key="3">
    <source>
        <dbReference type="ARBA" id="ARBA00022692"/>
    </source>
</evidence>
<evidence type="ECO:0000256" key="1">
    <source>
        <dbReference type="ARBA" id="ARBA00004651"/>
    </source>
</evidence>
<name>R7VD38_CAPTE</name>
<dbReference type="InterPro" id="IPR052192">
    <property type="entry name" value="Insect_Ionotropic_Sensory_Rcpt"/>
</dbReference>
<evidence type="ECO:0008006" key="12">
    <source>
        <dbReference type="Google" id="ProtNLM"/>
    </source>
</evidence>
<dbReference type="Proteomes" id="UP000014760">
    <property type="component" value="Unassembled WGS sequence"/>
</dbReference>
<keyword evidence="3 8" id="KW-0812">Transmembrane</keyword>
<evidence type="ECO:0000256" key="4">
    <source>
        <dbReference type="ARBA" id="ARBA00022989"/>
    </source>
</evidence>
<dbReference type="EnsemblMetazoa" id="CapteT213552">
    <property type="protein sequence ID" value="CapteP213552"/>
    <property type="gene ID" value="CapteG213552"/>
</dbReference>
<evidence type="ECO:0000313" key="11">
    <source>
        <dbReference type="Proteomes" id="UP000014760"/>
    </source>
</evidence>